<dbReference type="PANTHER" id="PTHR43741:SF4">
    <property type="entry name" value="FMN-DEPENDENT NADH:QUINONE OXIDOREDUCTASE"/>
    <property type="match status" value="1"/>
</dbReference>
<evidence type="ECO:0000256" key="4">
    <source>
        <dbReference type="ARBA" id="ARBA00023027"/>
    </source>
</evidence>
<evidence type="ECO:0000313" key="8">
    <source>
        <dbReference type="EMBL" id="MEK7949763.1"/>
    </source>
</evidence>
<comment type="cofactor">
    <cofactor evidence="6">
        <name>FMN</name>
        <dbReference type="ChEBI" id="CHEBI:58210"/>
    </cofactor>
    <text evidence="6">Binds 1 FMN per subunit.</text>
</comment>
<proteinExistence type="inferred from homology"/>
<dbReference type="InterPro" id="IPR050104">
    <property type="entry name" value="FMN-dep_NADH:Q_OxRdtase_AzoR1"/>
</dbReference>
<comment type="function">
    <text evidence="6">Quinone reductase that provides resistance to thiol-specific stress caused by electrophilic quinones.</text>
</comment>
<keyword evidence="1 6" id="KW-0285">Flavoprotein</keyword>
<feature type="binding site" evidence="6">
    <location>
        <begin position="93"/>
        <end position="96"/>
    </location>
    <ligand>
        <name>FMN</name>
        <dbReference type="ChEBI" id="CHEBI:58210"/>
    </ligand>
</feature>
<protein>
    <recommendedName>
        <fullName evidence="6">FMN dependent NADH:quinone oxidoreductase</fullName>
        <ecNumber evidence="6">1.6.5.-</ecNumber>
    </recommendedName>
    <alternativeName>
        <fullName evidence="6">Azo-dye reductase</fullName>
    </alternativeName>
    <alternativeName>
        <fullName evidence="6">FMN-dependent NADH-azo compound oxidoreductase</fullName>
    </alternativeName>
    <alternativeName>
        <fullName evidence="6">FMN-dependent NADH-azoreductase</fullName>
        <ecNumber evidence="6">1.7.1.17</ecNumber>
    </alternativeName>
</protein>
<organism evidence="8 9">
    <name type="scientific">Luteolibacter soli</name>
    <dbReference type="NCBI Taxonomy" id="3135280"/>
    <lineage>
        <taxon>Bacteria</taxon>
        <taxon>Pseudomonadati</taxon>
        <taxon>Verrucomicrobiota</taxon>
        <taxon>Verrucomicrobiia</taxon>
        <taxon>Verrucomicrobiales</taxon>
        <taxon>Verrucomicrobiaceae</taxon>
        <taxon>Luteolibacter</taxon>
    </lineage>
</organism>
<dbReference type="InterPro" id="IPR029039">
    <property type="entry name" value="Flavoprotein-like_sf"/>
</dbReference>
<keyword evidence="9" id="KW-1185">Reference proteome</keyword>
<evidence type="ECO:0000259" key="7">
    <source>
        <dbReference type="Pfam" id="PF02525"/>
    </source>
</evidence>
<feature type="binding site" evidence="6">
    <location>
        <position position="10"/>
    </location>
    <ligand>
        <name>FMN</name>
        <dbReference type="ChEBI" id="CHEBI:58210"/>
    </ligand>
</feature>
<evidence type="ECO:0000256" key="2">
    <source>
        <dbReference type="ARBA" id="ARBA00022643"/>
    </source>
</evidence>
<dbReference type="InterPro" id="IPR003680">
    <property type="entry name" value="Flavodoxin_fold"/>
</dbReference>
<dbReference type="Gene3D" id="3.40.50.360">
    <property type="match status" value="1"/>
</dbReference>
<comment type="catalytic activity">
    <reaction evidence="5">
        <text>N,N-dimethyl-1,4-phenylenediamine + anthranilate + 2 NAD(+) = 2-(4-dimethylaminophenyl)diazenylbenzoate + 2 NADH + 2 H(+)</text>
        <dbReference type="Rhea" id="RHEA:55872"/>
        <dbReference type="ChEBI" id="CHEBI:15378"/>
        <dbReference type="ChEBI" id="CHEBI:15783"/>
        <dbReference type="ChEBI" id="CHEBI:16567"/>
        <dbReference type="ChEBI" id="CHEBI:57540"/>
        <dbReference type="ChEBI" id="CHEBI:57945"/>
        <dbReference type="ChEBI" id="CHEBI:71579"/>
        <dbReference type="EC" id="1.7.1.17"/>
    </reaction>
    <physiologicalReaction direction="right-to-left" evidence="5">
        <dbReference type="Rhea" id="RHEA:55874"/>
    </physiologicalReaction>
</comment>
<feature type="domain" description="Flavodoxin-like fold" evidence="7">
    <location>
        <begin position="2"/>
        <end position="197"/>
    </location>
</feature>
<keyword evidence="4 6" id="KW-0520">NAD</keyword>
<evidence type="ECO:0000256" key="1">
    <source>
        <dbReference type="ARBA" id="ARBA00022630"/>
    </source>
</evidence>
<gene>
    <name evidence="6" type="primary">azoR</name>
    <name evidence="8" type="ORF">WKV53_04630</name>
</gene>
<comment type="function">
    <text evidence="6">Also exhibits azoreductase activity. Catalyzes the reductive cleavage of the azo bond in aromatic azo compounds to the corresponding amines.</text>
</comment>
<dbReference type="EC" id="1.7.1.17" evidence="6"/>
<evidence type="ECO:0000256" key="3">
    <source>
        <dbReference type="ARBA" id="ARBA00023002"/>
    </source>
</evidence>
<dbReference type="SUPFAM" id="SSF52218">
    <property type="entry name" value="Flavoproteins"/>
    <property type="match status" value="1"/>
</dbReference>
<dbReference type="HAMAP" id="MF_01216">
    <property type="entry name" value="Azoreductase_type1"/>
    <property type="match status" value="1"/>
</dbReference>
<comment type="similarity">
    <text evidence="6">Belongs to the azoreductase type 1 family.</text>
</comment>
<sequence length="210" mass="22904">MKTLLVIDSSARSNRSTTRALTHRFAEAWKGRFGDSAVIHRDLGANPPPAIDDAWIASAFGPPNGETPAALSRSETFISELFQADVIVIGAPMYNFGMPAALKAYFDQIVRVGRTFDFAEDPENPYKPLIPAKPVVVVTSKGSGEYEAGGMLESLNFLEPHLATILGFIGLGNIAYAKVAREEYKDELWQQMVREAETTVDRLAADLAIS</sequence>
<comment type="subunit">
    <text evidence="6">Homodimer.</text>
</comment>
<accession>A0ABU9AQB3</accession>
<dbReference type="RefSeq" id="WP_341403181.1">
    <property type="nucleotide sequence ID" value="NZ_JBBUKT010000001.1"/>
</dbReference>
<comment type="caution">
    <text evidence="6">Lacks conserved residue(s) required for the propagation of feature annotation.</text>
</comment>
<evidence type="ECO:0000256" key="5">
    <source>
        <dbReference type="ARBA" id="ARBA00048542"/>
    </source>
</evidence>
<dbReference type="EC" id="1.6.5.-" evidence="6"/>
<evidence type="ECO:0000256" key="6">
    <source>
        <dbReference type="HAMAP-Rule" id="MF_01216"/>
    </source>
</evidence>
<dbReference type="PANTHER" id="PTHR43741">
    <property type="entry name" value="FMN-DEPENDENT NADH-AZOREDUCTASE 1"/>
    <property type="match status" value="1"/>
</dbReference>
<dbReference type="EMBL" id="JBBUKT010000001">
    <property type="protein sequence ID" value="MEK7949763.1"/>
    <property type="molecule type" value="Genomic_DNA"/>
</dbReference>
<keyword evidence="3 6" id="KW-0560">Oxidoreductase</keyword>
<keyword evidence="2 6" id="KW-0288">FMN</keyword>
<name>A0ABU9AQB3_9BACT</name>
<dbReference type="Pfam" id="PF02525">
    <property type="entry name" value="Flavodoxin_2"/>
    <property type="match status" value="1"/>
</dbReference>
<comment type="catalytic activity">
    <reaction evidence="6">
        <text>2 a quinone + NADH + H(+) = 2 a 1,4-benzosemiquinone + NAD(+)</text>
        <dbReference type="Rhea" id="RHEA:65952"/>
        <dbReference type="ChEBI" id="CHEBI:15378"/>
        <dbReference type="ChEBI" id="CHEBI:57540"/>
        <dbReference type="ChEBI" id="CHEBI:57945"/>
        <dbReference type="ChEBI" id="CHEBI:132124"/>
        <dbReference type="ChEBI" id="CHEBI:134225"/>
    </reaction>
</comment>
<evidence type="ECO:0000313" key="9">
    <source>
        <dbReference type="Proteomes" id="UP001371305"/>
    </source>
</evidence>
<dbReference type="Proteomes" id="UP001371305">
    <property type="component" value="Unassembled WGS sequence"/>
</dbReference>
<dbReference type="InterPro" id="IPR023048">
    <property type="entry name" value="NADH:quinone_OxRdtase_FMN_depd"/>
</dbReference>
<comment type="caution">
    <text evidence="8">The sequence shown here is derived from an EMBL/GenBank/DDBJ whole genome shotgun (WGS) entry which is preliminary data.</text>
</comment>
<reference evidence="8 9" key="1">
    <citation type="submission" date="2024-04" db="EMBL/GenBank/DDBJ databases">
        <title>Luteolibacter sp. isolated from soil.</title>
        <authorList>
            <person name="An J."/>
        </authorList>
    </citation>
    <scope>NUCLEOTIDE SEQUENCE [LARGE SCALE GENOMIC DNA]</scope>
    <source>
        <strain evidence="8 9">Y139</strain>
    </source>
</reference>